<protein>
    <submittedName>
        <fullName evidence="1">DinB family protein</fullName>
    </submittedName>
</protein>
<comment type="caution">
    <text evidence="1">The sequence shown here is derived from an EMBL/GenBank/DDBJ whole genome shotgun (WGS) entry which is preliminary data.</text>
</comment>
<dbReference type="InterPro" id="IPR034660">
    <property type="entry name" value="DinB/YfiT-like"/>
</dbReference>
<dbReference type="EMBL" id="BAABID010000008">
    <property type="protein sequence ID" value="GAA4727057.1"/>
    <property type="molecule type" value="Genomic_DNA"/>
</dbReference>
<evidence type="ECO:0000313" key="2">
    <source>
        <dbReference type="Proteomes" id="UP001500956"/>
    </source>
</evidence>
<gene>
    <name evidence="1" type="ORF">GCM10023216_17360</name>
</gene>
<reference evidence="2" key="1">
    <citation type="journal article" date="2019" name="Int. J. Syst. Evol. Microbiol.">
        <title>The Global Catalogue of Microorganisms (GCM) 10K type strain sequencing project: providing services to taxonomists for standard genome sequencing and annotation.</title>
        <authorList>
            <consortium name="The Broad Institute Genomics Platform"/>
            <consortium name="The Broad Institute Genome Sequencing Center for Infectious Disease"/>
            <person name="Wu L."/>
            <person name="Ma J."/>
        </authorList>
    </citation>
    <scope>NUCLEOTIDE SEQUENCE [LARGE SCALE GENOMIC DNA]</scope>
    <source>
        <strain evidence="2">JCM 18063</strain>
    </source>
</reference>
<accession>A0ABP8YGD7</accession>
<dbReference type="Gene3D" id="1.20.120.450">
    <property type="entry name" value="dinb family like domain"/>
    <property type="match status" value="1"/>
</dbReference>
<evidence type="ECO:0000313" key="1">
    <source>
        <dbReference type="EMBL" id="GAA4727057.1"/>
    </source>
</evidence>
<dbReference type="SUPFAM" id="SSF109854">
    <property type="entry name" value="DinB/YfiT-like putative metalloenzymes"/>
    <property type="match status" value="1"/>
</dbReference>
<proteinExistence type="predicted"/>
<dbReference type="Pfam" id="PF04978">
    <property type="entry name" value="MST"/>
    <property type="match status" value="1"/>
</dbReference>
<dbReference type="RefSeq" id="WP_172149595.1">
    <property type="nucleotide sequence ID" value="NZ_BAABID010000008.1"/>
</dbReference>
<dbReference type="InterPro" id="IPR007061">
    <property type="entry name" value="MST-like"/>
</dbReference>
<keyword evidence="2" id="KW-1185">Reference proteome</keyword>
<sequence length="178" mass="19638">MTTISDPADRRFSPLVGGEKQMLLSFLAFQRDTLRWKATGLDAAQLAFRHAPSDLSLGGLLKHLAVVEAGWVNLTFAGGVEAPSWLQQWQQADDEDWTFTTADADSPAQLFAWLDESQRVTERIVADADDLDALAVDPADEDGPTSLRWILLHLLEEYARHLGHADLLREAIDGTVGD</sequence>
<name>A0ABP8YGD7_9MICO</name>
<organism evidence="1 2">
    <name type="scientific">Isoptericola chiayiensis</name>
    <dbReference type="NCBI Taxonomy" id="579446"/>
    <lineage>
        <taxon>Bacteria</taxon>
        <taxon>Bacillati</taxon>
        <taxon>Actinomycetota</taxon>
        <taxon>Actinomycetes</taxon>
        <taxon>Micrococcales</taxon>
        <taxon>Promicromonosporaceae</taxon>
        <taxon>Isoptericola</taxon>
    </lineage>
</organism>
<dbReference type="Proteomes" id="UP001500956">
    <property type="component" value="Unassembled WGS sequence"/>
</dbReference>